<dbReference type="SUPFAM" id="SSF52129">
    <property type="entry name" value="Caspase-like"/>
    <property type="match status" value="1"/>
</dbReference>
<evidence type="ECO:0000256" key="2">
    <source>
        <dbReference type="ARBA" id="ARBA00022703"/>
    </source>
</evidence>
<protein>
    <submittedName>
        <fullName evidence="6">CASP8 and FADD-like apoptosis regulator a</fullName>
    </submittedName>
</protein>
<evidence type="ECO:0000259" key="4">
    <source>
        <dbReference type="PROSITE" id="PS50168"/>
    </source>
</evidence>
<dbReference type="Gene3D" id="3.40.50.1460">
    <property type="match status" value="1"/>
</dbReference>
<keyword evidence="3" id="KW-0677">Repeat</keyword>
<comment type="caution">
    <text evidence="6">The sequence shown here is derived from an EMBL/GenBank/DDBJ whole genome shotgun (WGS) entry which is preliminary data.</text>
</comment>
<feature type="non-terminal residue" evidence="6">
    <location>
        <position position="468"/>
    </location>
</feature>
<dbReference type="Gene3D" id="1.10.533.10">
    <property type="entry name" value="Death Domain, Fas"/>
    <property type="match status" value="2"/>
</dbReference>
<dbReference type="GO" id="GO:0042981">
    <property type="term" value="P:regulation of apoptotic process"/>
    <property type="evidence" value="ECO:0007669"/>
    <property type="project" value="InterPro"/>
</dbReference>
<dbReference type="InterPro" id="IPR011600">
    <property type="entry name" value="Pept_C14_caspase"/>
</dbReference>
<feature type="domain" description="DED" evidence="4">
    <location>
        <begin position="1"/>
        <end position="71"/>
    </location>
</feature>
<dbReference type="GO" id="GO:0006915">
    <property type="term" value="P:apoptotic process"/>
    <property type="evidence" value="ECO:0007669"/>
    <property type="project" value="UniProtKB-KW"/>
</dbReference>
<dbReference type="PANTHER" id="PTHR48169:SF3">
    <property type="entry name" value="CASP8 AND FADD LIKE APOPTOSIS REGULATOR"/>
    <property type="match status" value="1"/>
</dbReference>
<dbReference type="InterPro" id="IPR015917">
    <property type="entry name" value="Pept_C14A"/>
</dbReference>
<feature type="domain" description="Caspase family p20" evidence="5">
    <location>
        <begin position="273"/>
        <end position="364"/>
    </location>
</feature>
<dbReference type="SMART" id="SM00031">
    <property type="entry name" value="DED"/>
    <property type="match status" value="1"/>
</dbReference>
<dbReference type="InterPro" id="IPR001309">
    <property type="entry name" value="Pept_C14_p20"/>
</dbReference>
<dbReference type="FunFam" id="1.10.533.10:FF:000016">
    <property type="entry name" value="CASP8 and FADD-like apoptosis regulator"/>
    <property type="match status" value="1"/>
</dbReference>
<dbReference type="EMBL" id="MU554589">
    <property type="protein sequence ID" value="KAI5615429.1"/>
    <property type="molecule type" value="Genomic_DNA"/>
</dbReference>
<dbReference type="InterPro" id="IPR011029">
    <property type="entry name" value="DEATH-like_dom_sf"/>
</dbReference>
<accession>A0AAD5AGM4</accession>
<dbReference type="Pfam" id="PF01335">
    <property type="entry name" value="DED"/>
    <property type="match status" value="1"/>
</dbReference>
<dbReference type="AlphaFoldDB" id="A0AAD5AGM4"/>
<evidence type="ECO:0000256" key="1">
    <source>
        <dbReference type="ARBA" id="ARBA00010134"/>
    </source>
</evidence>
<proteinExistence type="inferred from homology"/>
<dbReference type="Pfam" id="PF00656">
    <property type="entry name" value="Peptidase_C14"/>
    <property type="match status" value="1"/>
</dbReference>
<dbReference type="InterPro" id="IPR029030">
    <property type="entry name" value="Caspase-like_dom_sf"/>
</dbReference>
<organism evidence="6 7">
    <name type="scientific">Silurus asotus</name>
    <name type="common">Amur catfish</name>
    <name type="synonym">Parasilurus asotus</name>
    <dbReference type="NCBI Taxonomy" id="30991"/>
    <lineage>
        <taxon>Eukaryota</taxon>
        <taxon>Metazoa</taxon>
        <taxon>Chordata</taxon>
        <taxon>Craniata</taxon>
        <taxon>Vertebrata</taxon>
        <taxon>Euteleostomi</taxon>
        <taxon>Actinopterygii</taxon>
        <taxon>Neopterygii</taxon>
        <taxon>Teleostei</taxon>
        <taxon>Ostariophysi</taxon>
        <taxon>Siluriformes</taxon>
        <taxon>Siluridae</taxon>
        <taxon>Silurus</taxon>
    </lineage>
</organism>
<feature type="non-terminal residue" evidence="6">
    <location>
        <position position="1"/>
    </location>
</feature>
<dbReference type="GO" id="GO:0004197">
    <property type="term" value="F:cysteine-type endopeptidase activity"/>
    <property type="evidence" value="ECO:0007669"/>
    <property type="project" value="InterPro"/>
</dbReference>
<reference evidence="6" key="1">
    <citation type="submission" date="2018-07" db="EMBL/GenBank/DDBJ databases">
        <title>Comparative genomics of catfishes provides insights into carnivory and benthic adaptation.</title>
        <authorList>
            <person name="Zhang Y."/>
            <person name="Wang D."/>
            <person name="Peng Z."/>
            <person name="Zheng S."/>
            <person name="Shao F."/>
            <person name="Tao W."/>
        </authorList>
    </citation>
    <scope>NUCLEOTIDE SEQUENCE</scope>
    <source>
        <strain evidence="6">Chongqing</strain>
    </source>
</reference>
<comment type="similarity">
    <text evidence="1">Belongs to the peptidase C14A family.</text>
</comment>
<evidence type="ECO:0000313" key="6">
    <source>
        <dbReference type="EMBL" id="KAI5615429.1"/>
    </source>
</evidence>
<dbReference type="GO" id="GO:0005737">
    <property type="term" value="C:cytoplasm"/>
    <property type="evidence" value="ECO:0007669"/>
    <property type="project" value="UniProtKB-ARBA"/>
</dbReference>
<dbReference type="PANTHER" id="PTHR48169">
    <property type="entry name" value="DED DOMAIN-CONTAINING PROTEIN"/>
    <property type="match status" value="1"/>
</dbReference>
<keyword evidence="2" id="KW-0053">Apoptosis</keyword>
<dbReference type="PROSITE" id="PS50168">
    <property type="entry name" value="DED"/>
    <property type="match status" value="2"/>
</dbReference>
<dbReference type="InterPro" id="IPR001875">
    <property type="entry name" value="DED_dom"/>
</dbReference>
<gene>
    <name evidence="6" type="ORF">C0J50_0110</name>
</gene>
<evidence type="ECO:0000256" key="3">
    <source>
        <dbReference type="ARBA" id="ARBA00022737"/>
    </source>
</evidence>
<dbReference type="SUPFAM" id="SSF47986">
    <property type="entry name" value="DEATH domain"/>
    <property type="match status" value="2"/>
</dbReference>
<sequence length="468" mass="54402">LRSIHRIAEELNPEECKRLTYLCREFHTERSSASVKEMLQSCIVRMNTNQIFLMELMLRMKRYDLLSELLGISKSEAERLLENSHKISDYRVLMADLSEDVGSDDLESLVFLLRGTLPKEKVEKFECFLDVVVELEKMNQISSTRVDMMEKYLRTIQRVDLAKRLNQYQSRGGKSHSTTSWIYCNSQNRPPRAHSHLFPCQQERSLRENGRIISYHCCFFTAKTQRPSAVKTKDDRRPCKAAPQWEEEVYRMRSDPRGVCVIIDCVGNEGAQLERLFSSLHFRVSLYMLLSVEDVRSCLQKVAKQADHCSMDAFVCCIISRSNSSRLLATDSSGLGLDLNIVRQFFTHDWCPGLTEKPKLFFIQGYEVSQSAERNGLQDYEEGELETDSPVHYYRERDIPKDADVFWSHCWTNEKQLEDNNHHSVYLKSLKKALVDGQKGRIHLVDLHTMVNRDVYAYNRSHPGSAYH</sequence>
<dbReference type="PROSITE" id="PS50208">
    <property type="entry name" value="CASPASE_P20"/>
    <property type="match status" value="1"/>
</dbReference>
<dbReference type="GO" id="GO:0006508">
    <property type="term" value="P:proteolysis"/>
    <property type="evidence" value="ECO:0007669"/>
    <property type="project" value="InterPro"/>
</dbReference>
<keyword evidence="7" id="KW-1185">Reference proteome</keyword>
<evidence type="ECO:0000313" key="7">
    <source>
        <dbReference type="Proteomes" id="UP001205998"/>
    </source>
</evidence>
<dbReference type="SMART" id="SM00115">
    <property type="entry name" value="CASc"/>
    <property type="match status" value="1"/>
</dbReference>
<evidence type="ECO:0000259" key="5">
    <source>
        <dbReference type="PROSITE" id="PS50208"/>
    </source>
</evidence>
<dbReference type="Proteomes" id="UP001205998">
    <property type="component" value="Unassembled WGS sequence"/>
</dbReference>
<feature type="domain" description="DED" evidence="4">
    <location>
        <begin position="89"/>
        <end position="167"/>
    </location>
</feature>
<name>A0AAD5AGM4_SILAS</name>